<evidence type="ECO:0008006" key="3">
    <source>
        <dbReference type="Google" id="ProtNLM"/>
    </source>
</evidence>
<feature type="non-terminal residue" evidence="1">
    <location>
        <position position="1"/>
    </location>
</feature>
<accession>A0A8S3Z9J0</accession>
<comment type="caution">
    <text evidence="1">The sequence shown here is derived from an EMBL/GenBank/DDBJ whole genome shotgun (WGS) entry which is preliminary data.</text>
</comment>
<dbReference type="OrthoDB" id="5976811at2759"/>
<proteinExistence type="predicted"/>
<protein>
    <recommendedName>
        <fullName evidence="3">VWFC domain-containing protein</fullName>
    </recommendedName>
</protein>
<dbReference type="EMBL" id="CAJHNH020001779">
    <property type="protein sequence ID" value="CAG5124470.1"/>
    <property type="molecule type" value="Genomic_DNA"/>
</dbReference>
<gene>
    <name evidence="1" type="ORF">CUNI_LOCUS10028</name>
</gene>
<keyword evidence="2" id="KW-1185">Reference proteome</keyword>
<feature type="non-terminal residue" evidence="1">
    <location>
        <position position="193"/>
    </location>
</feature>
<name>A0A8S3Z9J0_9EUPU</name>
<dbReference type="AlphaFoldDB" id="A0A8S3Z9J0"/>
<organism evidence="1 2">
    <name type="scientific">Candidula unifasciata</name>
    <dbReference type="NCBI Taxonomy" id="100452"/>
    <lineage>
        <taxon>Eukaryota</taxon>
        <taxon>Metazoa</taxon>
        <taxon>Spiralia</taxon>
        <taxon>Lophotrochozoa</taxon>
        <taxon>Mollusca</taxon>
        <taxon>Gastropoda</taxon>
        <taxon>Heterobranchia</taxon>
        <taxon>Euthyneura</taxon>
        <taxon>Panpulmonata</taxon>
        <taxon>Eupulmonata</taxon>
        <taxon>Stylommatophora</taxon>
        <taxon>Helicina</taxon>
        <taxon>Helicoidea</taxon>
        <taxon>Geomitridae</taxon>
        <taxon>Candidula</taxon>
    </lineage>
</organism>
<evidence type="ECO:0000313" key="1">
    <source>
        <dbReference type="EMBL" id="CAG5124470.1"/>
    </source>
</evidence>
<evidence type="ECO:0000313" key="2">
    <source>
        <dbReference type="Proteomes" id="UP000678393"/>
    </source>
</evidence>
<dbReference type="Proteomes" id="UP000678393">
    <property type="component" value="Unassembled WGS sequence"/>
</dbReference>
<reference evidence="1" key="1">
    <citation type="submission" date="2021-04" db="EMBL/GenBank/DDBJ databases">
        <authorList>
            <consortium name="Molecular Ecology Group"/>
        </authorList>
    </citation>
    <scope>NUCLEOTIDE SEQUENCE</scope>
</reference>
<sequence>IEEIICNDSNCPPVLESKLCPADSFLTTSKATYDDEQIPSSDLDHRNSNDVVPNKETAIEKSNLFLLPEQTSYCVCNASVCEVPMCSPGDVLHLVDNATGLPGACCSIFVCEKSEVCRSVICPPYEETRCPGDSVRLPSKWTENHCCELQQDCVCSDEDQCEPVFCPPGFQVQVTSRATGRPGSCCDRFRCVN</sequence>